<reference evidence="2" key="1">
    <citation type="submission" date="2021-03" db="EMBL/GenBank/DDBJ databases">
        <title>Comparative genomics and phylogenomic investigation of the class Geoglossomycetes provide insights into ecological specialization and systematics.</title>
        <authorList>
            <person name="Melie T."/>
            <person name="Pirro S."/>
            <person name="Miller A.N."/>
            <person name="Quandt A."/>
        </authorList>
    </citation>
    <scope>NUCLEOTIDE SEQUENCE</scope>
    <source>
        <strain evidence="2">CAQ_001_2017</strain>
    </source>
</reference>
<accession>A0A9P8IIF9</accession>
<organism evidence="2 3">
    <name type="scientific">Trichoglossum hirsutum</name>
    <dbReference type="NCBI Taxonomy" id="265104"/>
    <lineage>
        <taxon>Eukaryota</taxon>
        <taxon>Fungi</taxon>
        <taxon>Dikarya</taxon>
        <taxon>Ascomycota</taxon>
        <taxon>Pezizomycotina</taxon>
        <taxon>Geoglossomycetes</taxon>
        <taxon>Geoglossales</taxon>
        <taxon>Geoglossaceae</taxon>
        <taxon>Trichoglossum</taxon>
    </lineage>
</organism>
<proteinExistence type="predicted"/>
<gene>
    <name evidence="2" type="ORF">GP486_007194</name>
</gene>
<keyword evidence="3" id="KW-1185">Reference proteome</keyword>
<evidence type="ECO:0000313" key="3">
    <source>
        <dbReference type="Proteomes" id="UP000750711"/>
    </source>
</evidence>
<dbReference type="EMBL" id="JAGHQM010001904">
    <property type="protein sequence ID" value="KAH0551587.1"/>
    <property type="molecule type" value="Genomic_DNA"/>
</dbReference>
<feature type="region of interest" description="Disordered" evidence="1">
    <location>
        <begin position="414"/>
        <end position="460"/>
    </location>
</feature>
<feature type="compositionally biased region" description="Low complexity" evidence="1">
    <location>
        <begin position="423"/>
        <end position="456"/>
    </location>
</feature>
<comment type="caution">
    <text evidence="2">The sequence shown here is derived from an EMBL/GenBank/DDBJ whole genome shotgun (WGS) entry which is preliminary data.</text>
</comment>
<name>A0A9P8IIF9_9PEZI</name>
<protein>
    <submittedName>
        <fullName evidence="2">Uncharacterized protein</fullName>
    </submittedName>
</protein>
<evidence type="ECO:0000313" key="2">
    <source>
        <dbReference type="EMBL" id="KAH0551587.1"/>
    </source>
</evidence>
<sequence length="600" mass="64051">MANVSGTFESCGFGKFFSLQYTCAGPDCAFLNGMPNMTCSSSGGVLSCNNGVKCEGRTNYTSDFAYNEQDGLMKQSQHIKLAACGFTLVSQGSTQLPEIVNSTCSNATSLLAKSSASARSQSFGTKRLISILLVTILFIQTVMGLPPETPDNRRPYGEGQDHDLLVRSGPEVPAVIQGVKDYIYAYNEYLGGKISNIEEGKKPFAETLAHEIVKAVCDHYIYKSIDGVISKVLTIGEMDEAIQACTGVVYLLEIENPLLLVLSVVGAGALCNWLINAILPTVSGMTEDTCNTLESLFEPECGEDRLTDWRNCGSCGNVCESGACANGVCGSVACVESEGAQCGSSSPDCICSMSQSKAFFCLNDYVLCEDLIRDTCSSDEECKIGRVCAHSNNCNIKRCMPACSEGNATSLASPISSPPPTASPISHSTQSRVSQSTAHQSTTSQSTASHSTSSLATPPPSNLKPWVFRVASSSNGDSYEENPHDLDSKSSNYLLDSTISSSKTLNTVCVTFFNTGLHSSTTHVSENGDMDGLAKGDMIYFGYSDDSATTHDSCCLEYFANEDCNESGGEYKTFCGPGTHQLEYFTASWLVKGCKLLYSG</sequence>
<evidence type="ECO:0000256" key="1">
    <source>
        <dbReference type="SAM" id="MobiDB-lite"/>
    </source>
</evidence>
<dbReference type="Proteomes" id="UP000750711">
    <property type="component" value="Unassembled WGS sequence"/>
</dbReference>
<dbReference type="AlphaFoldDB" id="A0A9P8IIF9"/>